<dbReference type="AlphaFoldDB" id="A0AAD7FIV5"/>
<dbReference type="Proteomes" id="UP001221142">
    <property type="component" value="Unassembled WGS sequence"/>
</dbReference>
<evidence type="ECO:0000313" key="1">
    <source>
        <dbReference type="EMBL" id="KAJ7622421.1"/>
    </source>
</evidence>
<organism evidence="1 2">
    <name type="scientific">Roridomyces roridus</name>
    <dbReference type="NCBI Taxonomy" id="1738132"/>
    <lineage>
        <taxon>Eukaryota</taxon>
        <taxon>Fungi</taxon>
        <taxon>Dikarya</taxon>
        <taxon>Basidiomycota</taxon>
        <taxon>Agaricomycotina</taxon>
        <taxon>Agaricomycetes</taxon>
        <taxon>Agaricomycetidae</taxon>
        <taxon>Agaricales</taxon>
        <taxon>Marasmiineae</taxon>
        <taxon>Mycenaceae</taxon>
        <taxon>Roridomyces</taxon>
    </lineage>
</organism>
<sequence>MQTIEPPISVETVLSWGNEPAPIPEALVTRPWIAVAENELGRIEHNIQALEGRRASLLHHITAYRTVFAPHKRLPSEILRHIIILCVALQPQPRLPGHGTLRVDLTKILRDRSDARFTLRQVCSKWRSIILGTHELWTDVHIYFGWRDRRETRILLRLFQTWLSLGGEHPLTLDVCIRGDYGDIGPVLFGCPHRLRSLTVSPLNAQCVQDLLAGRHGSMAHLEELTLDNSGSSTSLPTKHSTIFLGSSHLRCTTLIGFSDEMLEPFGIPWAQLTQLNLENSRISRTRLVSMLSLSLALTHATLRITSNNLPDPESQVIILPALHSLKLYSPELDSASKFLREMTLPELQELALQCDDLSPANIAPNPFPQMRRFSIQLSSTAARKVPLPWLIACNTAEEVILPHCVLGDAVPLISGGSLLPNLRILVVHSRDFRNMLPMLKARLASRHHSTIAELGLDGTVGRIPFDRNVVDDLMKAGVFICQGYLAWRDGYRGQVVLAL</sequence>
<dbReference type="EMBL" id="JARKIF010000015">
    <property type="protein sequence ID" value="KAJ7622421.1"/>
    <property type="molecule type" value="Genomic_DNA"/>
</dbReference>
<protein>
    <recommendedName>
        <fullName evidence="3">F-box domain-containing protein</fullName>
    </recommendedName>
</protein>
<dbReference type="InterPro" id="IPR032675">
    <property type="entry name" value="LRR_dom_sf"/>
</dbReference>
<proteinExistence type="predicted"/>
<accession>A0AAD7FIV5</accession>
<evidence type="ECO:0008006" key="3">
    <source>
        <dbReference type="Google" id="ProtNLM"/>
    </source>
</evidence>
<dbReference type="SUPFAM" id="SSF52058">
    <property type="entry name" value="L domain-like"/>
    <property type="match status" value="1"/>
</dbReference>
<dbReference type="Gene3D" id="3.80.10.10">
    <property type="entry name" value="Ribonuclease Inhibitor"/>
    <property type="match status" value="1"/>
</dbReference>
<comment type="caution">
    <text evidence="1">The sequence shown here is derived from an EMBL/GenBank/DDBJ whole genome shotgun (WGS) entry which is preliminary data.</text>
</comment>
<keyword evidence="2" id="KW-1185">Reference proteome</keyword>
<name>A0AAD7FIV5_9AGAR</name>
<gene>
    <name evidence="1" type="ORF">FB45DRAFT_1032090</name>
</gene>
<evidence type="ECO:0000313" key="2">
    <source>
        <dbReference type="Proteomes" id="UP001221142"/>
    </source>
</evidence>
<reference evidence="1" key="1">
    <citation type="submission" date="2023-03" db="EMBL/GenBank/DDBJ databases">
        <title>Massive genome expansion in bonnet fungi (Mycena s.s.) driven by repeated elements and novel gene families across ecological guilds.</title>
        <authorList>
            <consortium name="Lawrence Berkeley National Laboratory"/>
            <person name="Harder C.B."/>
            <person name="Miyauchi S."/>
            <person name="Viragh M."/>
            <person name="Kuo A."/>
            <person name="Thoen E."/>
            <person name="Andreopoulos B."/>
            <person name="Lu D."/>
            <person name="Skrede I."/>
            <person name="Drula E."/>
            <person name="Henrissat B."/>
            <person name="Morin E."/>
            <person name="Kohler A."/>
            <person name="Barry K."/>
            <person name="LaButti K."/>
            <person name="Morin E."/>
            <person name="Salamov A."/>
            <person name="Lipzen A."/>
            <person name="Mereny Z."/>
            <person name="Hegedus B."/>
            <person name="Baldrian P."/>
            <person name="Stursova M."/>
            <person name="Weitz H."/>
            <person name="Taylor A."/>
            <person name="Grigoriev I.V."/>
            <person name="Nagy L.G."/>
            <person name="Martin F."/>
            <person name="Kauserud H."/>
        </authorList>
    </citation>
    <scope>NUCLEOTIDE SEQUENCE</scope>
    <source>
        <strain evidence="1">9284</strain>
    </source>
</reference>